<dbReference type="Pfam" id="PF20434">
    <property type="entry name" value="BD-FAE"/>
    <property type="match status" value="1"/>
</dbReference>
<dbReference type="Pfam" id="PF18962">
    <property type="entry name" value="Por_Secre_tail"/>
    <property type="match status" value="1"/>
</dbReference>
<dbReference type="Pfam" id="PF13205">
    <property type="entry name" value="Big_5"/>
    <property type="match status" value="1"/>
</dbReference>
<gene>
    <name evidence="6" type="ORF">ACFFU9_05090</name>
</gene>
<dbReference type="GO" id="GO:0016787">
    <property type="term" value="F:hydrolase activity"/>
    <property type="evidence" value="ECO:0007669"/>
    <property type="project" value="UniProtKB-KW"/>
</dbReference>
<dbReference type="Proteomes" id="UP001589585">
    <property type="component" value="Unassembled WGS sequence"/>
</dbReference>
<comment type="caution">
    <text evidence="6">The sequence shown here is derived from an EMBL/GenBank/DDBJ whole genome shotgun (WGS) entry which is preliminary data.</text>
</comment>
<evidence type="ECO:0000259" key="4">
    <source>
        <dbReference type="Pfam" id="PF18962"/>
    </source>
</evidence>
<organism evidence="6 7">
    <name type="scientific">Mariniflexile ostreae</name>
    <dbReference type="NCBI Taxonomy" id="1520892"/>
    <lineage>
        <taxon>Bacteria</taxon>
        <taxon>Pseudomonadati</taxon>
        <taxon>Bacteroidota</taxon>
        <taxon>Flavobacteriia</taxon>
        <taxon>Flavobacteriales</taxon>
        <taxon>Flavobacteriaceae</taxon>
        <taxon>Mariniflexile</taxon>
    </lineage>
</organism>
<evidence type="ECO:0000259" key="3">
    <source>
        <dbReference type="Pfam" id="PF13205"/>
    </source>
</evidence>
<evidence type="ECO:0000259" key="5">
    <source>
        <dbReference type="Pfam" id="PF20434"/>
    </source>
</evidence>
<evidence type="ECO:0000313" key="6">
    <source>
        <dbReference type="EMBL" id="MFB9056113.1"/>
    </source>
</evidence>
<dbReference type="InterPro" id="IPR032812">
    <property type="entry name" value="SbsA_Ig"/>
</dbReference>
<keyword evidence="7" id="KW-1185">Reference proteome</keyword>
<feature type="domain" description="SbsA Ig-like" evidence="3">
    <location>
        <begin position="259"/>
        <end position="359"/>
    </location>
</feature>
<keyword evidence="2 6" id="KW-0378">Hydrolase</keyword>
<dbReference type="NCBIfam" id="TIGR04183">
    <property type="entry name" value="Por_Secre_tail"/>
    <property type="match status" value="1"/>
</dbReference>
<dbReference type="InterPro" id="IPR029058">
    <property type="entry name" value="AB_hydrolase_fold"/>
</dbReference>
<sequence>MKNVLAFITVLAFFTVNSQTKVLYLENNTGIIEDNLGSVTLWENQVSGYGNATQSNIALGGDKLLETYPGKVNVGFSKDGSFLELEGSNTSISDNTYSVFYVGKSENVQTGKPASLLGNYDMSEGFSKCYGIRFIRLQDGKIGFDYARPNYTRVNIGTNEIPANNYFFFGFSIDASGNYKYFDSTSPIITSGTITNTMRVNTNENLKFNVFEEVAGAQTYNHTEVVELTMYDGTLDETAFQNEYNRLATEYAELVISEFSITKIAPVDDDFREGIPVNSPIVITFDKDIDETSDYPKVFINKSETDASGNWVLSPSNVLTFTPTENWPFRSLVTLKIQEGLKSTTNAIIGLANRDTYNFIVDAEETFEFETYQLAEPIAVIDYVSRTGENIVGHKLPIKITTPVIDENTTEKFPVHIFVHGGGWQGGSAETSSADYSLHKDYLAKSLGIVTLSISYRCVGSGGTYSYAEEDVDRAYQWAIDNAETYNLDMTKVFFSGGSAGTPLAAMASQRLPNVLGYIGFNGIYDFVNDGGDYGAGNWYKQDVPSESANSAIFHLSDNPPATILMHGDADTTISHNQSIRFADAINAAGGEAEVIIYPGEVHSFFSRGKTSHEDALYEMSNFMSNLLSETLSISGLSGETENKIMAYPNPVKNGDKLKIHLNSNFTSEKVQVQIINNLGQIVLNNAMDVDSNTIILNIKGFEKGLYFLKIETNPMSQTLKFIVQ</sequence>
<dbReference type="InterPro" id="IPR026444">
    <property type="entry name" value="Secre_tail"/>
</dbReference>
<protein>
    <submittedName>
        <fullName evidence="6">Alpha/beta hydrolase fold domain-containing protein</fullName>
    </submittedName>
</protein>
<accession>A0ABV5F9J1</accession>
<dbReference type="Gene3D" id="3.40.50.1820">
    <property type="entry name" value="alpha/beta hydrolase"/>
    <property type="match status" value="1"/>
</dbReference>
<evidence type="ECO:0000313" key="7">
    <source>
        <dbReference type="Proteomes" id="UP001589585"/>
    </source>
</evidence>
<feature type="domain" description="Secretion system C-terminal sorting" evidence="4">
    <location>
        <begin position="648"/>
        <end position="724"/>
    </location>
</feature>
<keyword evidence="1" id="KW-0732">Signal</keyword>
<evidence type="ECO:0000256" key="1">
    <source>
        <dbReference type="ARBA" id="ARBA00022729"/>
    </source>
</evidence>
<dbReference type="RefSeq" id="WP_379860308.1">
    <property type="nucleotide sequence ID" value="NZ_JBHMFC010000014.1"/>
</dbReference>
<dbReference type="PANTHER" id="PTHR48081">
    <property type="entry name" value="AB HYDROLASE SUPERFAMILY PROTEIN C4A8.06C"/>
    <property type="match status" value="1"/>
</dbReference>
<dbReference type="InterPro" id="IPR050300">
    <property type="entry name" value="GDXG_lipolytic_enzyme"/>
</dbReference>
<dbReference type="Gene3D" id="2.60.40.3710">
    <property type="match status" value="1"/>
</dbReference>
<dbReference type="SUPFAM" id="SSF53474">
    <property type="entry name" value="alpha/beta-Hydrolases"/>
    <property type="match status" value="1"/>
</dbReference>
<reference evidence="6 7" key="1">
    <citation type="submission" date="2024-09" db="EMBL/GenBank/DDBJ databases">
        <authorList>
            <person name="Sun Q."/>
            <person name="Mori K."/>
        </authorList>
    </citation>
    <scope>NUCLEOTIDE SEQUENCE [LARGE SCALE GENOMIC DNA]</scope>
    <source>
        <strain evidence="6 7">CECT 8622</strain>
    </source>
</reference>
<feature type="domain" description="BD-FAE-like" evidence="5">
    <location>
        <begin position="406"/>
        <end position="509"/>
    </location>
</feature>
<dbReference type="EMBL" id="JBHMFC010000014">
    <property type="protein sequence ID" value="MFB9056113.1"/>
    <property type="molecule type" value="Genomic_DNA"/>
</dbReference>
<evidence type="ECO:0000256" key="2">
    <source>
        <dbReference type="ARBA" id="ARBA00022801"/>
    </source>
</evidence>
<name>A0ABV5F9J1_9FLAO</name>
<dbReference type="InterPro" id="IPR049492">
    <property type="entry name" value="BD-FAE-like_dom"/>
</dbReference>
<proteinExistence type="predicted"/>